<keyword evidence="2" id="KW-1185">Reference proteome</keyword>
<dbReference type="EMBL" id="JBHSED010000007">
    <property type="protein sequence ID" value="MFC4303076.1"/>
    <property type="molecule type" value="Genomic_DNA"/>
</dbReference>
<evidence type="ECO:0008006" key="3">
    <source>
        <dbReference type="Google" id="ProtNLM"/>
    </source>
</evidence>
<sequence length="135" mass="16179">MKLIHFYKRLFDEAVRAYEPVWEEEAVPYGHLWSKYNYPLQEQFQIKDMEPDYPTLMYSLVLPESYLGTTIYEEIKRYPSKYELSIVILNRQIWLNATLQTDKLQDSLMGFLNQARGELMNILDCLIRRSEEVEA</sequence>
<reference evidence="2" key="1">
    <citation type="journal article" date="2019" name="Int. J. Syst. Evol. Microbiol.">
        <title>The Global Catalogue of Microorganisms (GCM) 10K type strain sequencing project: providing services to taxonomists for standard genome sequencing and annotation.</title>
        <authorList>
            <consortium name="The Broad Institute Genomics Platform"/>
            <consortium name="The Broad Institute Genome Sequencing Center for Infectious Disease"/>
            <person name="Wu L."/>
            <person name="Ma J."/>
        </authorList>
    </citation>
    <scope>NUCLEOTIDE SEQUENCE [LARGE SCALE GENOMIC DNA]</scope>
    <source>
        <strain evidence="2">CGMCC 4.1641</strain>
    </source>
</reference>
<protein>
    <recommendedName>
        <fullName evidence="3">SRPBCC family protein</fullName>
    </recommendedName>
</protein>
<evidence type="ECO:0000313" key="2">
    <source>
        <dbReference type="Proteomes" id="UP001595755"/>
    </source>
</evidence>
<name>A0ABV8S6B2_9BACL</name>
<dbReference type="RefSeq" id="WP_204605399.1">
    <property type="nucleotide sequence ID" value="NZ_JBHSED010000007.1"/>
</dbReference>
<accession>A0ABV8S6B2</accession>
<proteinExistence type="predicted"/>
<dbReference type="Proteomes" id="UP001595755">
    <property type="component" value="Unassembled WGS sequence"/>
</dbReference>
<evidence type="ECO:0000313" key="1">
    <source>
        <dbReference type="EMBL" id="MFC4303076.1"/>
    </source>
</evidence>
<organism evidence="1 2">
    <name type="scientific">Cohnella boryungensis</name>
    <dbReference type="NCBI Taxonomy" id="768479"/>
    <lineage>
        <taxon>Bacteria</taxon>
        <taxon>Bacillati</taxon>
        <taxon>Bacillota</taxon>
        <taxon>Bacilli</taxon>
        <taxon>Bacillales</taxon>
        <taxon>Paenibacillaceae</taxon>
        <taxon>Cohnella</taxon>
    </lineage>
</organism>
<comment type="caution">
    <text evidence="1">The sequence shown here is derived from an EMBL/GenBank/DDBJ whole genome shotgun (WGS) entry which is preliminary data.</text>
</comment>
<gene>
    <name evidence="1" type="ORF">ACFO1S_06400</name>
</gene>